<organism evidence="3 4">
    <name type="scientific">Candidatus Competibacter denitrificans Run_A_D11</name>
    <dbReference type="NCBI Taxonomy" id="1400863"/>
    <lineage>
        <taxon>Bacteria</taxon>
        <taxon>Pseudomonadati</taxon>
        <taxon>Pseudomonadota</taxon>
        <taxon>Gammaproteobacteria</taxon>
        <taxon>Candidatus Competibacteraceae</taxon>
        <taxon>Candidatus Competibacter</taxon>
    </lineage>
</organism>
<evidence type="ECO:0000259" key="1">
    <source>
        <dbReference type="Pfam" id="PF04168"/>
    </source>
</evidence>
<sequence>MAQPEPWLAHYHYDGLRYDEMFRAQNEARPHYAALYAHLLQEGSKQWRGLFNEVDRQIRDHGVTYNIYGDSEGASRPWMLDPLPLIIPADEWRQIEEAARQRARLFNHIVSDLYGQQNLLTQGQLPPTLILGQPAFLRPAAGVTPPQGVYLHLLAVDLARSPDGRWWVISDRTQAPSGLGYALENRLIVSRLFPDLFQRLRVRRLAPFFATFRDALSALAPNREGPTHTVLLTPGPYNETYFEHAFLARYLGFPLVEGSDLTVRDGAVWLKTLLGLRKIQVIVRRLDDDFCDPLEFRADSTLGVPGLMEAVRRGQVLVANVLGSGVLETGALAGFLPGLCEKLLQESLLMPNVATWWCGEPSAHQEALSQIHRLVFKGATPQRRFGPIFGEDLDAAGCRQLATTVNEAPTEFLAQELVALSRAPVLKRHPEPRLEPRSVGLRVFAVATPSGYVVMPGGLARTASEQDVRVLSNQRGGGSKDVWVCGESLGLPLSLLQRPVGVGDLVRSGAGLSSRVVENLFWFGRYTERTDHLARYLRVALSRIAEYAEAPLEWAGLAALGGRLGLLADAGDQARMTTGLLNGVADKNRPGSLAAQILHLSRTGFQLRERLSADNWRTLHALSYTLEQQAPIPISLLGAIGLLDRAVSLCMTLSGFALDGMTRDPGWLFLALGRRIERLQFQTQAIMEAMKMPSEANPEWLLEVSDSIVTYRSRYMARPEWLAVLDLLITDESNPRGLVFQTTSIGHYLEQIAALLGPIRAQADFQVQHRALLALDIGQEFRPDSVVLRETLHYLHTAAGVLADQLSLQFFSHVGQSVWVSA</sequence>
<dbReference type="PANTHER" id="PTHR34595">
    <property type="entry name" value="BLR5612 PROTEIN"/>
    <property type="match status" value="1"/>
</dbReference>
<name>W6M1Q1_9GAMM</name>
<comment type="caution">
    <text evidence="3">The sequence shown here is derived from an EMBL/GenBank/DDBJ whole genome shotgun (WGS) entry which is preliminary data.</text>
</comment>
<reference evidence="3" key="2">
    <citation type="submission" date="2014-03" db="EMBL/GenBank/DDBJ databases">
        <title>Candidatus Competibacter-lineage genomes retrieved from metagenomes reveal functional metabolic diversity.</title>
        <authorList>
            <person name="McIlroy S.J."/>
            <person name="Albertsen M."/>
            <person name="Andresen E.K."/>
            <person name="Saunders A.M."/>
            <person name="Kristiansen R."/>
            <person name="Stokholm-Bjerregaard M."/>
            <person name="Nielsen K.L."/>
            <person name="Nielsen P.H."/>
        </authorList>
    </citation>
    <scope>NUCLEOTIDE SEQUENCE</scope>
    <source>
        <strain evidence="3">Run_A_D11</strain>
    </source>
</reference>
<dbReference type="OrthoDB" id="9804079at2"/>
<dbReference type="InterPro" id="IPR007296">
    <property type="entry name" value="DUF403"/>
</dbReference>
<dbReference type="Proteomes" id="UP000035760">
    <property type="component" value="Unassembled WGS sequence"/>
</dbReference>
<evidence type="ECO:0000313" key="3">
    <source>
        <dbReference type="EMBL" id="CDI01357.1"/>
    </source>
</evidence>
<protein>
    <submittedName>
        <fullName evidence="3">Uncharacterized protein</fullName>
    </submittedName>
</protein>
<feature type="domain" description="DUF403" evidence="1">
    <location>
        <begin position="512"/>
        <end position="811"/>
    </location>
</feature>
<dbReference type="InterPro" id="IPR051680">
    <property type="entry name" value="ATP-dep_Glu-Cys_Ligase-2"/>
</dbReference>
<dbReference type="EMBL" id="CBTJ020000020">
    <property type="protein sequence ID" value="CDI01357.1"/>
    <property type="molecule type" value="Genomic_DNA"/>
</dbReference>
<reference evidence="3" key="1">
    <citation type="submission" date="2013-07" db="EMBL/GenBank/DDBJ databases">
        <authorList>
            <person name="McIlroy S."/>
        </authorList>
    </citation>
    <scope>NUCLEOTIDE SEQUENCE [LARGE SCALE GENOMIC DNA]</scope>
    <source>
        <strain evidence="3">Run_A_D11</strain>
    </source>
</reference>
<dbReference type="Pfam" id="PF04168">
    <property type="entry name" value="Alpha-E"/>
    <property type="match status" value="1"/>
</dbReference>
<dbReference type="Pfam" id="PF14403">
    <property type="entry name" value="CP_ATPgrasp_2"/>
    <property type="match status" value="1"/>
</dbReference>
<dbReference type="InterPro" id="IPR025841">
    <property type="entry name" value="CP_ATPgrasp_2"/>
</dbReference>
<evidence type="ECO:0000313" key="4">
    <source>
        <dbReference type="Proteomes" id="UP000035760"/>
    </source>
</evidence>
<proteinExistence type="predicted"/>
<accession>W6M1Q1</accession>
<dbReference type="Gene3D" id="3.40.50.11290">
    <property type="match status" value="1"/>
</dbReference>
<dbReference type="STRING" id="1400863.BN873_150145"/>
<dbReference type="AlphaFoldDB" id="W6M1Q1"/>
<dbReference type="Gene3D" id="3.30.1490.270">
    <property type="match status" value="1"/>
</dbReference>
<dbReference type="SUPFAM" id="SSF56059">
    <property type="entry name" value="Glutathione synthetase ATP-binding domain-like"/>
    <property type="match status" value="1"/>
</dbReference>
<keyword evidence="4" id="KW-1185">Reference proteome</keyword>
<gene>
    <name evidence="3" type="ORF">BN873_150145</name>
</gene>
<feature type="domain" description="Circularly permuted ATP-grasp type 2" evidence="2">
    <location>
        <begin position="84"/>
        <end position="463"/>
    </location>
</feature>
<dbReference type="PANTHER" id="PTHR34595:SF2">
    <property type="entry name" value="BLR2978 PROTEIN"/>
    <property type="match status" value="1"/>
</dbReference>
<evidence type="ECO:0000259" key="2">
    <source>
        <dbReference type="Pfam" id="PF14403"/>
    </source>
</evidence>